<keyword evidence="7" id="KW-1185">Reference proteome</keyword>
<feature type="domain" description="HTH lysR-type" evidence="5">
    <location>
        <begin position="7"/>
        <end position="64"/>
    </location>
</feature>
<evidence type="ECO:0000256" key="2">
    <source>
        <dbReference type="ARBA" id="ARBA00023015"/>
    </source>
</evidence>
<proteinExistence type="inferred from homology"/>
<organism evidence="6 7">
    <name type="scientific">Ancylobacter koreensis</name>
    <dbReference type="NCBI Taxonomy" id="266121"/>
    <lineage>
        <taxon>Bacteria</taxon>
        <taxon>Pseudomonadati</taxon>
        <taxon>Pseudomonadota</taxon>
        <taxon>Alphaproteobacteria</taxon>
        <taxon>Hyphomicrobiales</taxon>
        <taxon>Xanthobacteraceae</taxon>
        <taxon>Ancylobacter</taxon>
    </lineage>
</organism>
<dbReference type="Proteomes" id="UP001202867">
    <property type="component" value="Unassembled WGS sequence"/>
</dbReference>
<dbReference type="CDD" id="cd05466">
    <property type="entry name" value="PBP2_LTTR_substrate"/>
    <property type="match status" value="1"/>
</dbReference>
<evidence type="ECO:0000259" key="5">
    <source>
        <dbReference type="PROSITE" id="PS50931"/>
    </source>
</evidence>
<dbReference type="InterPro" id="IPR036390">
    <property type="entry name" value="WH_DNA-bd_sf"/>
</dbReference>
<keyword evidence="4" id="KW-0804">Transcription</keyword>
<dbReference type="PROSITE" id="PS50931">
    <property type="entry name" value="HTH_LYSR"/>
    <property type="match status" value="1"/>
</dbReference>
<sequence length="330" mass="36966">MVSIANVDLRLLRVFTTIVECNGFSAAQAELNISQSTISNHMIALEERLRSKLCQRGRSGFELTDHGRVVYEAALRLFAALDEFSSETESLHGMLTGGLRVGVVDNTVTDPHSPVAEALRRFSKRPNNVSIKLVVDSPPALQRQVVDRSIDLAIFGFVPRLPNLRYQNLYTETSALYCGAGHPLFERSDAELTVELIREHAFASRSYWCNQDIERIGLVKTSASVEQMEAQLMLVLSGAYLGFLPTHYAQGWVDKGRLRPLLVDETSYAVRFQLATRKGVRTTPTLKAFIQDLYTAMGSHGRRKTEPDLPALASWQPRRTRQDFAPLVMN</sequence>
<comment type="similarity">
    <text evidence="1">Belongs to the LysR transcriptional regulatory family.</text>
</comment>
<reference evidence="7" key="1">
    <citation type="submission" date="2023-07" db="EMBL/GenBank/DDBJ databases">
        <title>Ancylobacter moscoviensis sp. nov., facultatively methylotrophic bacteria from activated sludge and the reclassification of Starkeya novella (Starkey 1934) Kelly et al. 2000 as Ancylobacter novellus comb. nov., Starkeya koreensis Im et al. 2006 as Ancylobacter koreensis comb.nov., Angulomicrobium tetraedrale Vasil'eva et al. 1986 as Ancylobacter tetraedralis comb. nov., Angulomicrobium amanitiforme Fritz et al. 2004 as Ancylobacter amanitiformis comb. nov. and Methylorhabdus multivorans Doronina et al. 1996 as Ancylobacter multivorans comb. nov. and emended description of the genus Ancylobacter.</title>
        <authorList>
            <person name="Doronina N."/>
            <person name="Chemodurova A."/>
            <person name="Grouzdev D."/>
            <person name="Koziaeva V."/>
            <person name="Shi W."/>
            <person name="Wu L."/>
            <person name="Kaparullina E."/>
        </authorList>
    </citation>
    <scope>NUCLEOTIDE SEQUENCE [LARGE SCALE GENOMIC DNA]</scope>
    <source>
        <strain evidence="7">Jip08</strain>
    </source>
</reference>
<keyword evidence="3" id="KW-0238">DNA-binding</keyword>
<dbReference type="Gene3D" id="3.40.190.290">
    <property type="match status" value="1"/>
</dbReference>
<dbReference type="Pfam" id="PF00126">
    <property type="entry name" value="HTH_1"/>
    <property type="match status" value="1"/>
</dbReference>
<dbReference type="InterPro" id="IPR036388">
    <property type="entry name" value="WH-like_DNA-bd_sf"/>
</dbReference>
<evidence type="ECO:0000313" key="6">
    <source>
        <dbReference type="EMBL" id="MCK0207960.1"/>
    </source>
</evidence>
<comment type="caution">
    <text evidence="6">The sequence shown here is derived from an EMBL/GenBank/DDBJ whole genome shotgun (WGS) entry which is preliminary data.</text>
</comment>
<dbReference type="SUPFAM" id="SSF53850">
    <property type="entry name" value="Periplasmic binding protein-like II"/>
    <property type="match status" value="1"/>
</dbReference>
<dbReference type="SUPFAM" id="SSF46785">
    <property type="entry name" value="Winged helix' DNA-binding domain"/>
    <property type="match status" value="1"/>
</dbReference>
<evidence type="ECO:0000313" key="7">
    <source>
        <dbReference type="Proteomes" id="UP001202867"/>
    </source>
</evidence>
<keyword evidence="2" id="KW-0805">Transcription regulation</keyword>
<dbReference type="PANTHER" id="PTHR30126:SF98">
    <property type="entry name" value="HTH-TYPE TRANSCRIPTIONAL ACTIVATOR BAUR"/>
    <property type="match status" value="1"/>
</dbReference>
<dbReference type="EMBL" id="JALKCG010000002">
    <property type="protein sequence ID" value="MCK0207960.1"/>
    <property type="molecule type" value="Genomic_DNA"/>
</dbReference>
<dbReference type="Gene3D" id="1.10.10.10">
    <property type="entry name" value="Winged helix-like DNA-binding domain superfamily/Winged helix DNA-binding domain"/>
    <property type="match status" value="1"/>
</dbReference>
<dbReference type="InterPro" id="IPR005119">
    <property type="entry name" value="LysR_subst-bd"/>
</dbReference>
<dbReference type="PANTHER" id="PTHR30126">
    <property type="entry name" value="HTH-TYPE TRANSCRIPTIONAL REGULATOR"/>
    <property type="match status" value="1"/>
</dbReference>
<evidence type="ECO:0000256" key="4">
    <source>
        <dbReference type="ARBA" id="ARBA00023163"/>
    </source>
</evidence>
<accession>A0ABT0DKZ6</accession>
<protein>
    <submittedName>
        <fullName evidence="6">LysR family transcriptional regulator</fullName>
    </submittedName>
</protein>
<gene>
    <name evidence="6" type="ORF">MWN33_07920</name>
</gene>
<name>A0ABT0DKZ6_9HYPH</name>
<evidence type="ECO:0000256" key="1">
    <source>
        <dbReference type="ARBA" id="ARBA00009437"/>
    </source>
</evidence>
<dbReference type="InterPro" id="IPR000847">
    <property type="entry name" value="LysR_HTH_N"/>
</dbReference>
<dbReference type="RefSeq" id="WP_247199955.1">
    <property type="nucleotide sequence ID" value="NZ_JALKCG010000002.1"/>
</dbReference>
<evidence type="ECO:0000256" key="3">
    <source>
        <dbReference type="ARBA" id="ARBA00023125"/>
    </source>
</evidence>
<dbReference type="Pfam" id="PF03466">
    <property type="entry name" value="LysR_substrate"/>
    <property type="match status" value="1"/>
</dbReference>